<comment type="caution">
    <text evidence="10">The sequence shown here is derived from an EMBL/GenBank/DDBJ whole genome shotgun (WGS) entry which is preliminary data.</text>
</comment>
<feature type="region of interest" description="Disordered" evidence="6">
    <location>
        <begin position="114"/>
        <end position="141"/>
    </location>
</feature>
<dbReference type="Proteomes" id="UP001141327">
    <property type="component" value="Unassembled WGS sequence"/>
</dbReference>
<dbReference type="EMBL" id="JAPMOS010000139">
    <property type="protein sequence ID" value="KAJ4454697.1"/>
    <property type="molecule type" value="Genomic_DNA"/>
</dbReference>
<evidence type="ECO:0000256" key="5">
    <source>
        <dbReference type="SAM" id="Coils"/>
    </source>
</evidence>
<dbReference type="CDD" id="cd01724">
    <property type="entry name" value="Sm_D1"/>
    <property type="match status" value="1"/>
</dbReference>
<comment type="subcellular location">
    <subcellularLocation>
        <location evidence="1">Nucleus</location>
    </subcellularLocation>
</comment>
<keyword evidence="7" id="KW-0812">Transmembrane</keyword>
<dbReference type="Gene3D" id="2.30.30.100">
    <property type="match status" value="1"/>
</dbReference>
<feature type="compositionally biased region" description="Low complexity" evidence="6">
    <location>
        <begin position="202"/>
        <end position="212"/>
    </location>
</feature>
<evidence type="ECO:0000256" key="1">
    <source>
        <dbReference type="ARBA" id="ARBA00004123"/>
    </source>
</evidence>
<dbReference type="InterPro" id="IPR027141">
    <property type="entry name" value="LSm4/Sm_D1/D3"/>
</dbReference>
<evidence type="ECO:0000313" key="11">
    <source>
        <dbReference type="Proteomes" id="UP001141327"/>
    </source>
</evidence>
<feature type="compositionally biased region" description="Basic and acidic residues" evidence="6">
    <location>
        <begin position="213"/>
        <end position="225"/>
    </location>
</feature>
<dbReference type="PANTHER" id="PTHR23338">
    <property type="entry name" value="SMALL NUCLEAR RIBONUCLEOPROTEIN SM"/>
    <property type="match status" value="1"/>
</dbReference>
<name>A0ABQ8UAQ5_9EUKA</name>
<feature type="domain" description="Sm" evidence="9">
    <location>
        <begin position="260"/>
        <end position="332"/>
    </location>
</feature>
<organism evidence="10 11">
    <name type="scientific">Paratrimastix pyriformis</name>
    <dbReference type="NCBI Taxonomy" id="342808"/>
    <lineage>
        <taxon>Eukaryota</taxon>
        <taxon>Metamonada</taxon>
        <taxon>Preaxostyla</taxon>
        <taxon>Paratrimastigidae</taxon>
        <taxon>Paratrimastix</taxon>
    </lineage>
</organism>
<accession>A0ABQ8UAQ5</accession>
<dbReference type="PROSITE" id="PS52002">
    <property type="entry name" value="SM"/>
    <property type="match status" value="1"/>
</dbReference>
<evidence type="ECO:0000259" key="8">
    <source>
        <dbReference type="PROSITE" id="PS50833"/>
    </source>
</evidence>
<evidence type="ECO:0000313" key="10">
    <source>
        <dbReference type="EMBL" id="KAJ4454697.1"/>
    </source>
</evidence>
<dbReference type="SUPFAM" id="SSF50182">
    <property type="entry name" value="Sm-like ribonucleoproteins"/>
    <property type="match status" value="1"/>
</dbReference>
<feature type="compositionally biased region" description="Low complexity" evidence="6">
    <location>
        <begin position="120"/>
        <end position="131"/>
    </location>
</feature>
<dbReference type="InterPro" id="IPR034102">
    <property type="entry name" value="Sm_D1"/>
</dbReference>
<gene>
    <name evidence="10" type="ORF">PAPYR_10527</name>
</gene>
<dbReference type="GO" id="GO:1990904">
    <property type="term" value="C:ribonucleoprotein complex"/>
    <property type="evidence" value="ECO:0007669"/>
    <property type="project" value="UniProtKB-KW"/>
</dbReference>
<dbReference type="InterPro" id="IPR047575">
    <property type="entry name" value="Sm"/>
</dbReference>
<feature type="region of interest" description="Disordered" evidence="6">
    <location>
        <begin position="174"/>
        <end position="231"/>
    </location>
</feature>
<keyword evidence="4 10" id="KW-0687">Ribonucleoprotein</keyword>
<keyword evidence="7" id="KW-0472">Membrane</keyword>
<evidence type="ECO:0000256" key="4">
    <source>
        <dbReference type="ARBA" id="ARBA00023274"/>
    </source>
</evidence>
<dbReference type="InterPro" id="IPR007109">
    <property type="entry name" value="Brix"/>
</dbReference>
<comment type="similarity">
    <text evidence="2">Belongs to the snRNP core protein family.</text>
</comment>
<evidence type="ECO:0000256" key="3">
    <source>
        <dbReference type="ARBA" id="ARBA00023242"/>
    </source>
</evidence>
<protein>
    <submittedName>
        <fullName evidence="10">Small nuclear ribonucleoprotein Sm D1</fullName>
    </submittedName>
</protein>
<dbReference type="InterPro" id="IPR001163">
    <property type="entry name" value="Sm_dom_euk/arc"/>
</dbReference>
<sequence>MQQLRSISSFLTCLSRLTTHIYGTVSLVELGPRIRLQLIKVEEGYFTGEVLYHRFVHKTADEIAELRRTVQQRQKEREARRKQQEENVRKKEERCQSRDWCDLPRSCLCVRRKARKAPSGAEGEAAPAAEGAEGEDGKGGEAAEDLADLDADLEDADQVTGDTLDEDVQWYRDETGGLEPTERDLTAMAKSHKVEVKPTDGEATATATAPAQEAEKKDEDQDRRKPQGKGKKNLWQEIRWFRSISPFNQDLSFFAPFALNLVRFLQKLNNETVSIELKNGSIIQGTITGVDISMNAHLKSVKLIARNKEALRLDNMSVRGNNIRYVILPDSLNLDTLLVEDLPKKSKAKEGPRPWRVVAAGVGAAVGAVVVGAAVVAAVAAVAIAVAWS</sequence>
<feature type="transmembrane region" description="Helical" evidence="7">
    <location>
        <begin position="355"/>
        <end position="388"/>
    </location>
</feature>
<feature type="compositionally biased region" description="Basic and acidic residues" evidence="6">
    <location>
        <begin position="174"/>
        <end position="185"/>
    </location>
</feature>
<dbReference type="InterPro" id="IPR010920">
    <property type="entry name" value="LSM_dom_sf"/>
</dbReference>
<evidence type="ECO:0000256" key="6">
    <source>
        <dbReference type="SAM" id="MobiDB-lite"/>
    </source>
</evidence>
<evidence type="ECO:0000259" key="9">
    <source>
        <dbReference type="PROSITE" id="PS52002"/>
    </source>
</evidence>
<keyword evidence="3" id="KW-0539">Nucleus</keyword>
<keyword evidence="11" id="KW-1185">Reference proteome</keyword>
<evidence type="ECO:0000256" key="2">
    <source>
        <dbReference type="ARBA" id="ARBA00008146"/>
    </source>
</evidence>
<dbReference type="PROSITE" id="PS50833">
    <property type="entry name" value="BRIX"/>
    <property type="match status" value="1"/>
</dbReference>
<dbReference type="Pfam" id="PF01423">
    <property type="entry name" value="LSM"/>
    <property type="match status" value="1"/>
</dbReference>
<reference evidence="10" key="1">
    <citation type="journal article" date="2022" name="bioRxiv">
        <title>Genomics of Preaxostyla Flagellates Illuminates Evolutionary Transitions and the Path Towards Mitochondrial Loss.</title>
        <authorList>
            <person name="Novak L.V.F."/>
            <person name="Treitli S.C."/>
            <person name="Pyrih J."/>
            <person name="Halakuc P."/>
            <person name="Pipaliya S.V."/>
            <person name="Vacek V."/>
            <person name="Brzon O."/>
            <person name="Soukal P."/>
            <person name="Eme L."/>
            <person name="Dacks J.B."/>
            <person name="Karnkowska A."/>
            <person name="Elias M."/>
            <person name="Hampl V."/>
        </authorList>
    </citation>
    <scope>NUCLEOTIDE SEQUENCE</scope>
    <source>
        <strain evidence="10">RCP-MX</strain>
    </source>
</reference>
<keyword evidence="5" id="KW-0175">Coiled coil</keyword>
<evidence type="ECO:0000256" key="7">
    <source>
        <dbReference type="SAM" id="Phobius"/>
    </source>
</evidence>
<feature type="coiled-coil region" evidence="5">
    <location>
        <begin position="56"/>
        <end position="94"/>
    </location>
</feature>
<keyword evidence="7" id="KW-1133">Transmembrane helix</keyword>
<feature type="domain" description="Brix" evidence="8">
    <location>
        <begin position="1"/>
        <end position="47"/>
    </location>
</feature>
<dbReference type="SMART" id="SM00651">
    <property type="entry name" value="Sm"/>
    <property type="match status" value="1"/>
</dbReference>
<proteinExistence type="inferred from homology"/>